<gene>
    <name evidence="5" type="ORF">HY57_05175</name>
</gene>
<dbReference type="HOGENOM" id="CLU_879163_0_0_6"/>
<dbReference type="Proteomes" id="UP000027987">
    <property type="component" value="Chromosome"/>
</dbReference>
<dbReference type="InterPro" id="IPR050204">
    <property type="entry name" value="AraC_XylS_family_regulators"/>
</dbReference>
<evidence type="ECO:0000256" key="3">
    <source>
        <dbReference type="ARBA" id="ARBA00023163"/>
    </source>
</evidence>
<evidence type="ECO:0000313" key="6">
    <source>
        <dbReference type="Proteomes" id="UP000027987"/>
    </source>
</evidence>
<sequence length="318" mass="35365">MVRLLGLAFDAFEEAMRGVSGRYVPLKRNTDEWGMQYIVLADIEVMLGHNGGGSIYEGACQPENFGLFFPLSRTGDVILNGQPMGQRTIAWLVPDRHFHCYNSDVLRWVGISVGCGTVRHWLNDLAEDFRPGPGEHLVGQSMPSLVAGLGDLVCRIFRVSDVAPEALEDMSARRTLYEQLVSGIYDAVQAVEPLPSTAHGRPRLARKEIIRRALDLLDMEMSETLLVTDLSQAAGVSSRTLQTAFLEHFGLTPHRFLMLRRLRAIHEALQSAGQTETVAQICGRFGVWDFGRFSRSYKHIYGELPSKVLSRGRPAVPA</sequence>
<protein>
    <recommendedName>
        <fullName evidence="4">HTH araC/xylS-type domain-containing protein</fullName>
    </recommendedName>
</protein>
<dbReference type="GO" id="GO:0043565">
    <property type="term" value="F:sequence-specific DNA binding"/>
    <property type="evidence" value="ECO:0007669"/>
    <property type="project" value="InterPro"/>
</dbReference>
<dbReference type="InterPro" id="IPR009057">
    <property type="entry name" value="Homeodomain-like_sf"/>
</dbReference>
<dbReference type="InterPro" id="IPR018060">
    <property type="entry name" value="HTH_AraC"/>
</dbReference>
<dbReference type="PANTHER" id="PTHR46796:SF12">
    <property type="entry name" value="HTH-TYPE DNA-BINDING TRANSCRIPTIONAL ACTIVATOR EUTR"/>
    <property type="match status" value="1"/>
</dbReference>
<dbReference type="Pfam" id="PF12833">
    <property type="entry name" value="HTH_18"/>
    <property type="match status" value="1"/>
</dbReference>
<dbReference type="Gene3D" id="1.10.10.60">
    <property type="entry name" value="Homeodomain-like"/>
    <property type="match status" value="1"/>
</dbReference>
<keyword evidence="6" id="KW-1185">Reference proteome</keyword>
<organism evidence="5 6">
    <name type="scientific">Dyella japonica A8</name>
    <dbReference type="NCBI Taxonomy" id="1217721"/>
    <lineage>
        <taxon>Bacteria</taxon>
        <taxon>Pseudomonadati</taxon>
        <taxon>Pseudomonadota</taxon>
        <taxon>Gammaproteobacteria</taxon>
        <taxon>Lysobacterales</taxon>
        <taxon>Rhodanobacteraceae</taxon>
        <taxon>Dyella</taxon>
    </lineage>
</organism>
<dbReference type="GO" id="GO:0003700">
    <property type="term" value="F:DNA-binding transcription factor activity"/>
    <property type="evidence" value="ECO:0007669"/>
    <property type="project" value="InterPro"/>
</dbReference>
<accession>A0A075JX66</accession>
<dbReference type="KEGG" id="dja:HY57_05175"/>
<evidence type="ECO:0000259" key="4">
    <source>
        <dbReference type="PROSITE" id="PS01124"/>
    </source>
</evidence>
<evidence type="ECO:0000313" key="5">
    <source>
        <dbReference type="EMBL" id="AIF46696.1"/>
    </source>
</evidence>
<dbReference type="PATRIC" id="fig|1217721.7.peg.1086"/>
<dbReference type="EMBL" id="CP008884">
    <property type="protein sequence ID" value="AIF46696.1"/>
    <property type="molecule type" value="Genomic_DNA"/>
</dbReference>
<reference evidence="5 6" key="1">
    <citation type="submission" date="2014-07" db="EMBL/GenBank/DDBJ databases">
        <title>Complete Genome Sequence of Dyella japonica Strain A8 Isolated from Malaysian Tropical Soil.</title>
        <authorList>
            <person name="Hui R.K.H."/>
            <person name="Chen J.-W."/>
            <person name="Chan K.-G."/>
            <person name="Leung F.C.C."/>
        </authorList>
    </citation>
    <scope>NUCLEOTIDE SEQUENCE [LARGE SCALE GENOMIC DNA]</scope>
    <source>
        <strain evidence="5 6">A8</strain>
    </source>
</reference>
<evidence type="ECO:0000256" key="1">
    <source>
        <dbReference type="ARBA" id="ARBA00023015"/>
    </source>
</evidence>
<dbReference type="AlphaFoldDB" id="A0A075JX66"/>
<evidence type="ECO:0000256" key="2">
    <source>
        <dbReference type="ARBA" id="ARBA00023125"/>
    </source>
</evidence>
<keyword evidence="1" id="KW-0805">Transcription regulation</keyword>
<dbReference type="SUPFAM" id="SSF46689">
    <property type="entry name" value="Homeodomain-like"/>
    <property type="match status" value="1"/>
</dbReference>
<dbReference type="PANTHER" id="PTHR46796">
    <property type="entry name" value="HTH-TYPE TRANSCRIPTIONAL ACTIVATOR RHAS-RELATED"/>
    <property type="match status" value="1"/>
</dbReference>
<dbReference type="SMART" id="SM00342">
    <property type="entry name" value="HTH_ARAC"/>
    <property type="match status" value="1"/>
</dbReference>
<proteinExistence type="predicted"/>
<dbReference type="PROSITE" id="PS01124">
    <property type="entry name" value="HTH_ARAC_FAMILY_2"/>
    <property type="match status" value="1"/>
</dbReference>
<keyword evidence="3" id="KW-0804">Transcription</keyword>
<keyword evidence="2" id="KW-0238">DNA-binding</keyword>
<feature type="domain" description="HTH araC/xylS-type" evidence="4">
    <location>
        <begin position="211"/>
        <end position="311"/>
    </location>
</feature>
<name>A0A075JX66_9GAMM</name>